<evidence type="ECO:0000256" key="1">
    <source>
        <dbReference type="SAM" id="MobiDB-lite"/>
    </source>
</evidence>
<comment type="caution">
    <text evidence="2">The sequence shown here is derived from an EMBL/GenBank/DDBJ whole genome shotgun (WGS) entry which is preliminary data.</text>
</comment>
<dbReference type="AlphaFoldDB" id="A0A1R0GQS0"/>
<sequence>MDSSGRSSISTHGASAPLNNHAQLPESNRSSEDQLLSNSQRFSLNLNGNLDSPSDADSHHPSYPPNSKEYESTLEKELCSPNKEINFELMKAIFTDPENLVKHKQYLEKAEFYQKEYLGENSDNPLTSGNISVMQKNQESNERVMFYSVDLGVLSGGSLFDLSNEYSLYDVILRTKKSSVPNADQTTRGIFIFFKKN</sequence>
<organism evidence="2 3">
    <name type="scientific">Smittium mucronatum</name>
    <dbReference type="NCBI Taxonomy" id="133383"/>
    <lineage>
        <taxon>Eukaryota</taxon>
        <taxon>Fungi</taxon>
        <taxon>Fungi incertae sedis</taxon>
        <taxon>Zoopagomycota</taxon>
        <taxon>Kickxellomycotina</taxon>
        <taxon>Harpellomycetes</taxon>
        <taxon>Harpellales</taxon>
        <taxon>Legeriomycetaceae</taxon>
        <taxon>Smittium</taxon>
    </lineage>
</organism>
<name>A0A1R0GQS0_9FUNG</name>
<keyword evidence="3" id="KW-1185">Reference proteome</keyword>
<evidence type="ECO:0000313" key="2">
    <source>
        <dbReference type="EMBL" id="OLY79239.1"/>
    </source>
</evidence>
<dbReference type="EMBL" id="LSSL01004752">
    <property type="protein sequence ID" value="OLY79239.1"/>
    <property type="molecule type" value="Genomic_DNA"/>
</dbReference>
<evidence type="ECO:0000313" key="3">
    <source>
        <dbReference type="Proteomes" id="UP000187455"/>
    </source>
</evidence>
<proteinExistence type="predicted"/>
<reference evidence="2 3" key="1">
    <citation type="journal article" date="2016" name="Mol. Biol. Evol.">
        <title>Genome-Wide Survey of Gut Fungi (Harpellales) Reveals the First Horizontally Transferred Ubiquitin Gene from a Mosquito Host.</title>
        <authorList>
            <person name="Wang Y."/>
            <person name="White M.M."/>
            <person name="Kvist S."/>
            <person name="Moncalvo J.M."/>
        </authorList>
    </citation>
    <scope>NUCLEOTIDE SEQUENCE [LARGE SCALE GENOMIC DNA]</scope>
    <source>
        <strain evidence="2 3">ALG-7-W6</strain>
    </source>
</reference>
<dbReference type="Proteomes" id="UP000187455">
    <property type="component" value="Unassembled WGS sequence"/>
</dbReference>
<protein>
    <submittedName>
        <fullName evidence="2">Uncharacterized protein</fullName>
    </submittedName>
</protein>
<accession>A0A1R0GQS0</accession>
<feature type="region of interest" description="Disordered" evidence="1">
    <location>
        <begin position="1"/>
        <end position="76"/>
    </location>
</feature>
<feature type="compositionally biased region" description="Polar residues" evidence="1">
    <location>
        <begin position="1"/>
        <end position="50"/>
    </location>
</feature>
<gene>
    <name evidence="2" type="ORF">AYI68_g6699</name>
</gene>